<dbReference type="AlphaFoldDB" id="A0A061SMG0"/>
<keyword evidence="3" id="KW-0969">Cilium</keyword>
<dbReference type="GO" id="GO:0044781">
    <property type="term" value="P:bacterial-type flagellum organization"/>
    <property type="evidence" value="ECO:0007669"/>
    <property type="project" value="InterPro"/>
</dbReference>
<dbReference type="OrthoDB" id="9808944at2"/>
<dbReference type="STRING" id="83219.PM02_15940"/>
<keyword evidence="3" id="KW-0282">Flagellum</keyword>
<keyword evidence="1" id="KW-0175">Coiled coil</keyword>
<reference evidence="2 4" key="1">
    <citation type="journal article" date="2014" name="Genome Announc.">
        <title>Draft Genome Sequences of Two Isolates of the Roseobacter Group, Sulfitobacter sp. Strains 3SOLIMAR09 and 1FIGIMAR09, from Harbors of Mallorca Island (Mediterranean Sea).</title>
        <authorList>
            <person name="Mas-Llado M."/>
            <person name="Pina-Villalonga J.M."/>
            <person name="Brunet-Galmes I."/>
            <person name="Nogales B."/>
            <person name="Bosch R."/>
        </authorList>
    </citation>
    <scope>NUCLEOTIDE SEQUENCE [LARGE SCALE GENOMIC DNA]</scope>
    <source>
        <strain evidence="2 4">1FIGIMAR09</strain>
    </source>
</reference>
<keyword evidence="4" id="KW-1185">Reference proteome</keyword>
<evidence type="ECO:0000313" key="2">
    <source>
        <dbReference type="EMBL" id="KAJ02042.1"/>
    </source>
</evidence>
<evidence type="ECO:0000313" key="4">
    <source>
        <dbReference type="Proteomes" id="UP000027337"/>
    </source>
</evidence>
<proteinExistence type="predicted"/>
<sequence length="133" mass="15030">MSVAAYKRTISHTEAPRQIERRILAQVTSELEQQFDAFDNAERKIDRLQVLADGLRHSLWRNQQVWATFKMDLMEKENNLSPELRASLVSLAIWVEGHTQSVLSGGKNVKPLIDINRSIIDGLGGRAFDTAAE</sequence>
<name>A0A061SMG0_9RHOB</name>
<keyword evidence="3" id="KW-0966">Cell projection</keyword>
<dbReference type="EMBL" id="QBKU01000014">
    <property type="protein sequence ID" value="PTX65110.1"/>
    <property type="molecule type" value="Genomic_DNA"/>
</dbReference>
<gene>
    <name evidence="3" type="ORF">C8N31_11428</name>
    <name evidence="2" type="ORF">PM02_15940</name>
</gene>
<evidence type="ECO:0000313" key="5">
    <source>
        <dbReference type="Proteomes" id="UP000244092"/>
    </source>
</evidence>
<dbReference type="Pfam" id="PF07309">
    <property type="entry name" value="FlaF"/>
    <property type="match status" value="1"/>
</dbReference>
<reference evidence="3 5" key="2">
    <citation type="submission" date="2018-04" db="EMBL/GenBank/DDBJ databases">
        <title>Genomic Encyclopedia of Archaeal and Bacterial Type Strains, Phase II (KMG-II): from individual species to whole genera.</title>
        <authorList>
            <person name="Goeker M."/>
        </authorList>
    </citation>
    <scope>NUCLEOTIDE SEQUENCE [LARGE SCALE GENOMIC DNA]</scope>
    <source>
        <strain evidence="3 5">DSM 12244</strain>
    </source>
</reference>
<dbReference type="Proteomes" id="UP000027337">
    <property type="component" value="Unassembled WGS sequence"/>
</dbReference>
<dbReference type="Proteomes" id="UP000244092">
    <property type="component" value="Unassembled WGS sequence"/>
</dbReference>
<accession>A0A061SMG0</accession>
<evidence type="ECO:0000313" key="3">
    <source>
        <dbReference type="EMBL" id="PTX65110.1"/>
    </source>
</evidence>
<organism evidence="2 4">
    <name type="scientific">Sulfitobacter mediterraneus</name>
    <dbReference type="NCBI Taxonomy" id="83219"/>
    <lineage>
        <taxon>Bacteria</taxon>
        <taxon>Pseudomonadati</taxon>
        <taxon>Pseudomonadota</taxon>
        <taxon>Alphaproteobacteria</taxon>
        <taxon>Rhodobacterales</taxon>
        <taxon>Roseobacteraceae</taxon>
        <taxon>Sulfitobacter</taxon>
    </lineage>
</organism>
<evidence type="ECO:0000256" key="1">
    <source>
        <dbReference type="SAM" id="Coils"/>
    </source>
</evidence>
<protein>
    <submittedName>
        <fullName evidence="2">FlaF protein</fullName>
    </submittedName>
    <submittedName>
        <fullName evidence="3">Flagellar protein FlaF</fullName>
    </submittedName>
</protein>
<dbReference type="RefSeq" id="WP_025048519.1">
    <property type="nucleotide sequence ID" value="NZ_CANMAK010000013.1"/>
</dbReference>
<feature type="coiled-coil region" evidence="1">
    <location>
        <begin position="24"/>
        <end position="58"/>
    </location>
</feature>
<comment type="caution">
    <text evidence="2">The sequence shown here is derived from an EMBL/GenBank/DDBJ whole genome shotgun (WGS) entry which is preliminary data.</text>
</comment>
<dbReference type="InterPro" id="IPR010845">
    <property type="entry name" value="FlaF"/>
</dbReference>
<dbReference type="eggNOG" id="COG5442">
    <property type="taxonomic scope" value="Bacteria"/>
</dbReference>
<dbReference type="EMBL" id="JEMU01000015">
    <property type="protein sequence ID" value="KAJ02042.1"/>
    <property type="molecule type" value="Genomic_DNA"/>
</dbReference>